<comment type="catalytic activity">
    <reaction evidence="1">
        <text>ATP + protein L-histidine = ADP + protein N-phospho-L-histidine.</text>
        <dbReference type="EC" id="2.7.13.3"/>
    </reaction>
</comment>
<keyword evidence="5" id="KW-0808">Transferase</keyword>
<evidence type="ECO:0000256" key="4">
    <source>
        <dbReference type="ARBA" id="ARBA00022553"/>
    </source>
</evidence>
<dbReference type="CDD" id="cd06225">
    <property type="entry name" value="HAMP"/>
    <property type="match status" value="1"/>
</dbReference>
<dbReference type="SMART" id="SM00304">
    <property type="entry name" value="HAMP"/>
    <property type="match status" value="1"/>
</dbReference>
<dbReference type="SMART" id="SM00387">
    <property type="entry name" value="HATPase_c"/>
    <property type="match status" value="1"/>
</dbReference>
<keyword evidence="14" id="KW-1185">Reference proteome</keyword>
<evidence type="ECO:0000256" key="7">
    <source>
        <dbReference type="ARBA" id="ARBA00022777"/>
    </source>
</evidence>
<dbReference type="EMBL" id="PVNG01000021">
    <property type="protein sequence ID" value="PRX59166.1"/>
    <property type="molecule type" value="Genomic_DNA"/>
</dbReference>
<dbReference type="SUPFAM" id="SSF47384">
    <property type="entry name" value="Homodimeric domain of signal transducing histidine kinase"/>
    <property type="match status" value="1"/>
</dbReference>
<dbReference type="Pfam" id="PF02518">
    <property type="entry name" value="HATPase_c"/>
    <property type="match status" value="1"/>
</dbReference>
<feature type="domain" description="Histidine kinase" evidence="11">
    <location>
        <begin position="276"/>
        <end position="499"/>
    </location>
</feature>
<dbReference type="InterPro" id="IPR003661">
    <property type="entry name" value="HisK_dim/P_dom"/>
</dbReference>
<dbReference type="PRINTS" id="PR00344">
    <property type="entry name" value="BCTRLSENSOR"/>
</dbReference>
<dbReference type="PANTHER" id="PTHR45436">
    <property type="entry name" value="SENSOR HISTIDINE KINASE YKOH"/>
    <property type="match status" value="1"/>
</dbReference>
<dbReference type="Pfam" id="PF00512">
    <property type="entry name" value="HisKA"/>
    <property type="match status" value="1"/>
</dbReference>
<dbReference type="PROSITE" id="PS50109">
    <property type="entry name" value="HIS_KIN"/>
    <property type="match status" value="1"/>
</dbReference>
<evidence type="ECO:0000313" key="14">
    <source>
        <dbReference type="Proteomes" id="UP000238312"/>
    </source>
</evidence>
<dbReference type="Gene3D" id="6.10.340.10">
    <property type="match status" value="1"/>
</dbReference>
<accession>A0A2T0MMU2</accession>
<dbReference type="AlphaFoldDB" id="A0A2T0MMU2"/>
<dbReference type="Proteomes" id="UP000238312">
    <property type="component" value="Unassembled WGS sequence"/>
</dbReference>
<keyword evidence="7 13" id="KW-0418">Kinase</keyword>
<dbReference type="GO" id="GO:0000155">
    <property type="term" value="F:phosphorelay sensor kinase activity"/>
    <property type="evidence" value="ECO:0007669"/>
    <property type="project" value="InterPro"/>
</dbReference>
<dbReference type="InterPro" id="IPR050428">
    <property type="entry name" value="TCS_sensor_his_kinase"/>
</dbReference>
<evidence type="ECO:0000256" key="3">
    <source>
        <dbReference type="ARBA" id="ARBA00012438"/>
    </source>
</evidence>
<evidence type="ECO:0000313" key="13">
    <source>
        <dbReference type="EMBL" id="PRX59166.1"/>
    </source>
</evidence>
<keyword evidence="8" id="KW-1133">Transmembrane helix</keyword>
<keyword evidence="10" id="KW-0472">Membrane</keyword>
<gene>
    <name evidence="13" type="ORF">B0I32_121270</name>
</gene>
<sequence>MKRLRGLRAQLVLVFLLVSVLSALTGAMFTFRQGRDAIVDGVQADALRELRGHLAFRAPDLPADPARADLRTLAVQLDLAGSGRGWRTALSYRGGSLVTAGPQAPPLPASLRARAATATTALAQRFHRDGTPWLAVALPVTATNADSPAATDADDGGTARPNDLPPLVVYASFSLASQQRDVEALATAVRAGALPVALVSVVAALLAAGRLLRPVRRLRTAAEQVAGGALDTRVTVSGDDELADLGRTFNVMSATLQADAAALRDMEARARRFAADVSHELRTPLAAMAAVTGVLDADAGSGRLDPLTAEALRLVADETRSLTRLVEDLIEVSRFDAGAAVLNLDEVDLRELVVKTLAVRHWQDRVRAEVPAGLRARLDPRRVDVILANLVGNALRHGGTQANAPRHEATQASVLVRVTADADRVAVIVSDDGPGIPAALLPHVFDRFTKGDAARTRSEGSGLGLAIAAENARLHGGTLTAANAPGGGAVLTLVLPRNPPS</sequence>
<keyword evidence="9" id="KW-0902">Two-component regulatory system</keyword>
<dbReference type="GO" id="GO:0005886">
    <property type="term" value="C:plasma membrane"/>
    <property type="evidence" value="ECO:0007669"/>
    <property type="project" value="UniProtKB-SubCell"/>
</dbReference>
<protein>
    <recommendedName>
        <fullName evidence="3">histidine kinase</fullName>
        <ecNumber evidence="3">2.7.13.3</ecNumber>
    </recommendedName>
</protein>
<dbReference type="InterPro" id="IPR036097">
    <property type="entry name" value="HisK_dim/P_sf"/>
</dbReference>
<dbReference type="FunFam" id="1.10.287.130:FF:000010">
    <property type="entry name" value="Two-component sensor histidine kinase"/>
    <property type="match status" value="1"/>
</dbReference>
<comment type="subcellular location">
    <subcellularLocation>
        <location evidence="2">Cell membrane</location>
    </subcellularLocation>
</comment>
<organism evidence="13 14">
    <name type="scientific">Nonomuraea fuscirosea</name>
    <dbReference type="NCBI Taxonomy" id="1291556"/>
    <lineage>
        <taxon>Bacteria</taxon>
        <taxon>Bacillati</taxon>
        <taxon>Actinomycetota</taxon>
        <taxon>Actinomycetes</taxon>
        <taxon>Streptosporangiales</taxon>
        <taxon>Streptosporangiaceae</taxon>
        <taxon>Nonomuraea</taxon>
    </lineage>
</organism>
<dbReference type="InterPro" id="IPR003594">
    <property type="entry name" value="HATPase_dom"/>
</dbReference>
<dbReference type="EC" id="2.7.13.3" evidence="3"/>
<evidence type="ECO:0000256" key="9">
    <source>
        <dbReference type="ARBA" id="ARBA00023012"/>
    </source>
</evidence>
<dbReference type="InterPro" id="IPR036890">
    <property type="entry name" value="HATPase_C_sf"/>
</dbReference>
<comment type="caution">
    <text evidence="13">The sequence shown here is derived from an EMBL/GenBank/DDBJ whole genome shotgun (WGS) entry which is preliminary data.</text>
</comment>
<dbReference type="SUPFAM" id="SSF55874">
    <property type="entry name" value="ATPase domain of HSP90 chaperone/DNA topoisomerase II/histidine kinase"/>
    <property type="match status" value="1"/>
</dbReference>
<dbReference type="SUPFAM" id="SSF158472">
    <property type="entry name" value="HAMP domain-like"/>
    <property type="match status" value="1"/>
</dbReference>
<dbReference type="InterPro" id="IPR004358">
    <property type="entry name" value="Sig_transdc_His_kin-like_C"/>
</dbReference>
<feature type="domain" description="HAMP" evidence="12">
    <location>
        <begin position="209"/>
        <end position="261"/>
    </location>
</feature>
<proteinExistence type="predicted"/>
<evidence type="ECO:0000256" key="5">
    <source>
        <dbReference type="ARBA" id="ARBA00022679"/>
    </source>
</evidence>
<dbReference type="InterPro" id="IPR003660">
    <property type="entry name" value="HAMP_dom"/>
</dbReference>
<name>A0A2T0MMU2_9ACTN</name>
<keyword evidence="6" id="KW-0812">Transmembrane</keyword>
<dbReference type="Gene3D" id="3.30.565.10">
    <property type="entry name" value="Histidine kinase-like ATPase, C-terminal domain"/>
    <property type="match status" value="1"/>
</dbReference>
<dbReference type="Gene3D" id="1.10.287.130">
    <property type="match status" value="1"/>
</dbReference>
<evidence type="ECO:0000256" key="10">
    <source>
        <dbReference type="ARBA" id="ARBA00023136"/>
    </source>
</evidence>
<evidence type="ECO:0000256" key="6">
    <source>
        <dbReference type="ARBA" id="ARBA00022692"/>
    </source>
</evidence>
<reference evidence="13 14" key="1">
    <citation type="submission" date="2018-03" db="EMBL/GenBank/DDBJ databases">
        <title>Genomic Encyclopedia of Type Strains, Phase III (KMG-III): the genomes of soil and plant-associated and newly described type strains.</title>
        <authorList>
            <person name="Whitman W."/>
        </authorList>
    </citation>
    <scope>NUCLEOTIDE SEQUENCE [LARGE SCALE GENOMIC DNA]</scope>
    <source>
        <strain evidence="13 14">CGMCC 4.7104</strain>
    </source>
</reference>
<dbReference type="Pfam" id="PF00672">
    <property type="entry name" value="HAMP"/>
    <property type="match status" value="1"/>
</dbReference>
<dbReference type="CDD" id="cd00075">
    <property type="entry name" value="HATPase"/>
    <property type="match status" value="1"/>
</dbReference>
<evidence type="ECO:0000256" key="2">
    <source>
        <dbReference type="ARBA" id="ARBA00004236"/>
    </source>
</evidence>
<dbReference type="RefSeq" id="WP_219912269.1">
    <property type="nucleotide sequence ID" value="NZ_PVNG01000021.1"/>
</dbReference>
<dbReference type="CDD" id="cd00082">
    <property type="entry name" value="HisKA"/>
    <property type="match status" value="1"/>
</dbReference>
<dbReference type="PROSITE" id="PS50885">
    <property type="entry name" value="HAMP"/>
    <property type="match status" value="1"/>
</dbReference>
<dbReference type="SMART" id="SM00388">
    <property type="entry name" value="HisKA"/>
    <property type="match status" value="1"/>
</dbReference>
<evidence type="ECO:0000256" key="8">
    <source>
        <dbReference type="ARBA" id="ARBA00022989"/>
    </source>
</evidence>
<evidence type="ECO:0000256" key="1">
    <source>
        <dbReference type="ARBA" id="ARBA00000085"/>
    </source>
</evidence>
<dbReference type="InterPro" id="IPR005467">
    <property type="entry name" value="His_kinase_dom"/>
</dbReference>
<keyword evidence="4" id="KW-0597">Phosphoprotein</keyword>
<evidence type="ECO:0000259" key="12">
    <source>
        <dbReference type="PROSITE" id="PS50885"/>
    </source>
</evidence>
<evidence type="ECO:0000259" key="11">
    <source>
        <dbReference type="PROSITE" id="PS50109"/>
    </source>
</evidence>
<dbReference type="PANTHER" id="PTHR45436:SF5">
    <property type="entry name" value="SENSOR HISTIDINE KINASE TRCS"/>
    <property type="match status" value="1"/>
</dbReference>